<evidence type="ECO:0000313" key="1">
    <source>
        <dbReference type="EMBL" id="CAE7309901.1"/>
    </source>
</evidence>
<name>A0A812N9U1_9DINO</name>
<proteinExistence type="predicted"/>
<protein>
    <submittedName>
        <fullName evidence="1">Lgmn protein</fullName>
    </submittedName>
</protein>
<dbReference type="Proteomes" id="UP000601435">
    <property type="component" value="Unassembled WGS sequence"/>
</dbReference>
<organism evidence="1 2">
    <name type="scientific">Symbiodinium necroappetens</name>
    <dbReference type="NCBI Taxonomy" id="1628268"/>
    <lineage>
        <taxon>Eukaryota</taxon>
        <taxon>Sar</taxon>
        <taxon>Alveolata</taxon>
        <taxon>Dinophyceae</taxon>
        <taxon>Suessiales</taxon>
        <taxon>Symbiodiniaceae</taxon>
        <taxon>Symbiodinium</taxon>
    </lineage>
</organism>
<dbReference type="InterPro" id="IPR036514">
    <property type="entry name" value="SGNH_hydro_sf"/>
</dbReference>
<accession>A0A812N9U1</accession>
<dbReference type="OrthoDB" id="443524at2759"/>
<dbReference type="EMBL" id="CAJNJA010012980">
    <property type="protein sequence ID" value="CAE7309901.1"/>
    <property type="molecule type" value="Genomic_DNA"/>
</dbReference>
<comment type="caution">
    <text evidence="1">The sequence shown here is derived from an EMBL/GenBank/DDBJ whole genome shotgun (WGS) entry which is preliminary data.</text>
</comment>
<gene>
    <name evidence="1" type="primary">Lgmn</name>
    <name evidence="1" type="ORF">SNEC2469_LOCUS7703</name>
</gene>
<sequence>MASFSDGSPSVKVSIASMCQNLEYADIPLLSEIKKGEALDFAVVVIGSNDVYTESADAIVHNLMRLRRLLAARDVEVILCTLYVNLEDRTSWPYAAEVCDEVNSQLLQEDGIIDTDGLFKTLTREMWANTYHLTTEGYHEFGRRLAEVVAERFRFDATVPLTLSPGSLFLQGPGDFVHRLLQGTYVKESGTNHGRPIYKKMGARGTTRVFLFYWDANDGPEWNGWWLGPSLSFDHPGWGFHASTGNEPPLEGWKVPPSGPVSNLDLRL</sequence>
<evidence type="ECO:0000313" key="2">
    <source>
        <dbReference type="Proteomes" id="UP000601435"/>
    </source>
</evidence>
<dbReference type="Gene3D" id="3.40.50.1110">
    <property type="entry name" value="SGNH hydrolase"/>
    <property type="match status" value="1"/>
</dbReference>
<dbReference type="CDD" id="cd00229">
    <property type="entry name" value="SGNH_hydrolase"/>
    <property type="match status" value="1"/>
</dbReference>
<dbReference type="AlphaFoldDB" id="A0A812N9U1"/>
<reference evidence="1" key="1">
    <citation type="submission" date="2021-02" db="EMBL/GenBank/DDBJ databases">
        <authorList>
            <person name="Dougan E. K."/>
            <person name="Rhodes N."/>
            <person name="Thang M."/>
            <person name="Chan C."/>
        </authorList>
    </citation>
    <scope>NUCLEOTIDE SEQUENCE</scope>
</reference>
<dbReference type="SUPFAM" id="SSF52266">
    <property type="entry name" value="SGNH hydrolase"/>
    <property type="match status" value="1"/>
</dbReference>
<keyword evidence="2" id="KW-1185">Reference proteome</keyword>